<dbReference type="GO" id="GO:0009264">
    <property type="term" value="P:deoxyribonucleotide catabolic process"/>
    <property type="evidence" value="ECO:0007669"/>
    <property type="project" value="UniProtKB-UniRule"/>
</dbReference>
<comment type="pathway">
    <text evidence="7">Carbohydrate degradation; 2-deoxy-D-ribose 1-phosphate degradation; D-glyceraldehyde 3-phosphate and acetaldehyde from 2-deoxy-alpha-D-ribose 1-phosphate: step 2/2.</text>
</comment>
<evidence type="ECO:0000313" key="9">
    <source>
        <dbReference type="Proteomes" id="UP000236214"/>
    </source>
</evidence>
<dbReference type="SMART" id="SM01133">
    <property type="entry name" value="DeoC"/>
    <property type="match status" value="1"/>
</dbReference>
<evidence type="ECO:0000256" key="2">
    <source>
        <dbReference type="ARBA" id="ARBA00022490"/>
    </source>
</evidence>
<dbReference type="PANTHER" id="PTHR10889:SF1">
    <property type="entry name" value="DEOXYRIBOSE-PHOSPHATE ALDOLASE"/>
    <property type="match status" value="1"/>
</dbReference>
<dbReference type="InterPro" id="IPR011343">
    <property type="entry name" value="DeoC"/>
</dbReference>
<feature type="active site" description="Proton donor/acceptor" evidence="7">
    <location>
        <position position="94"/>
    </location>
</feature>
<reference evidence="8 9" key="1">
    <citation type="submission" date="2016-05" db="EMBL/GenBank/DDBJ databases">
        <title>Whole genome sequencing of Tetragenococcus halophilus subsp. halophilus NISL 7118.</title>
        <authorList>
            <person name="Shiwa Y."/>
            <person name="Nishimura I."/>
            <person name="Yoshikawa H."/>
            <person name="Koyama Y."/>
            <person name="Oguma T."/>
        </authorList>
    </citation>
    <scope>NUCLEOTIDE SEQUENCE [LARGE SCALE GENOMIC DNA]</scope>
    <source>
        <strain evidence="8 9">NISL 7118</strain>
    </source>
</reference>
<dbReference type="GO" id="GO:0016052">
    <property type="term" value="P:carbohydrate catabolic process"/>
    <property type="evidence" value="ECO:0007669"/>
    <property type="project" value="TreeGrafter"/>
</dbReference>
<dbReference type="InterPro" id="IPR002915">
    <property type="entry name" value="DeoC/FbaB/LacD_aldolase"/>
</dbReference>
<dbReference type="PANTHER" id="PTHR10889">
    <property type="entry name" value="DEOXYRIBOSE-PHOSPHATE ALDOLASE"/>
    <property type="match status" value="1"/>
</dbReference>
<dbReference type="SUPFAM" id="SSF51569">
    <property type="entry name" value="Aldolase"/>
    <property type="match status" value="1"/>
</dbReference>
<comment type="catalytic activity">
    <reaction evidence="5 7">
        <text>2-deoxy-D-ribose 5-phosphate = D-glyceraldehyde 3-phosphate + acetaldehyde</text>
        <dbReference type="Rhea" id="RHEA:12821"/>
        <dbReference type="ChEBI" id="CHEBI:15343"/>
        <dbReference type="ChEBI" id="CHEBI:59776"/>
        <dbReference type="ChEBI" id="CHEBI:62877"/>
        <dbReference type="EC" id="4.1.2.4"/>
    </reaction>
</comment>
<comment type="similarity">
    <text evidence="1 7">Belongs to the DeoC/FbaB aldolase family. DeoC type 1 subfamily.</text>
</comment>
<evidence type="ECO:0000256" key="7">
    <source>
        <dbReference type="HAMAP-Rule" id="MF_00114"/>
    </source>
</evidence>
<evidence type="ECO:0000256" key="1">
    <source>
        <dbReference type="ARBA" id="ARBA00010936"/>
    </source>
</evidence>
<keyword evidence="3 7" id="KW-0456">Lyase</keyword>
<keyword evidence="2 7" id="KW-0963">Cytoplasm</keyword>
<dbReference type="GO" id="GO:0006018">
    <property type="term" value="P:2-deoxyribose 1-phosphate catabolic process"/>
    <property type="evidence" value="ECO:0007669"/>
    <property type="project" value="UniProtKB-UniRule"/>
</dbReference>
<accession>A0A2H6DQS0</accession>
<dbReference type="InterPro" id="IPR013785">
    <property type="entry name" value="Aldolase_TIM"/>
</dbReference>
<keyword evidence="9" id="KW-1185">Reference proteome</keyword>
<comment type="subcellular location">
    <subcellularLocation>
        <location evidence="7">Cytoplasm</location>
    </subcellularLocation>
</comment>
<dbReference type="CDD" id="cd00959">
    <property type="entry name" value="DeoC"/>
    <property type="match status" value="1"/>
</dbReference>
<protein>
    <recommendedName>
        <fullName evidence="7">Deoxyribose-phosphate aldolase</fullName>
        <shortName evidence="7">DERA</shortName>
        <ecNumber evidence="7">4.1.2.4</ecNumber>
    </recommendedName>
    <alternativeName>
        <fullName evidence="7">2-deoxy-D-ribose 5-phosphate aldolase</fullName>
    </alternativeName>
    <alternativeName>
        <fullName evidence="7">Phosphodeoxyriboaldolase</fullName>
        <shortName evidence="7">Deoxyriboaldolase</shortName>
    </alternativeName>
</protein>
<evidence type="ECO:0000256" key="6">
    <source>
        <dbReference type="ARBA" id="ARBA00056337"/>
    </source>
</evidence>
<gene>
    <name evidence="7 8" type="primary">deoC</name>
    <name evidence="8" type="ORF">TEHN7118_0107</name>
</gene>
<dbReference type="EMBL" id="BDEC01000004">
    <property type="protein sequence ID" value="GBD67301.1"/>
    <property type="molecule type" value="Genomic_DNA"/>
</dbReference>
<dbReference type="FunFam" id="3.20.20.70:FF:000044">
    <property type="entry name" value="Deoxyribose-phosphate aldolase"/>
    <property type="match status" value="1"/>
</dbReference>
<dbReference type="Proteomes" id="UP000236214">
    <property type="component" value="Unassembled WGS sequence"/>
</dbReference>
<sequence length="219" mass="23389">MTLKKEELAAYLDHTNLQANATKEQIQQTCEEAKEFNTAAVCVNSYWASFVKERLADTNIETCVVVGFPLGAMTTEAKVAEAASAIKKGADEIDMVINIGQLLSENDEAVEGDIVAVANIVHEYGKILKVIIETSFLDTDHIVKACQLAESAKADFVKTSTGFSSAGAKTEDVRLMRETVGDRLGVKASGGIHSYDEAVAMIEAGASRLGVSATKKILA</sequence>
<feature type="active site" description="Schiff-base intermediate with acetaldehyde" evidence="7">
    <location>
        <position position="158"/>
    </location>
</feature>
<evidence type="ECO:0000313" key="8">
    <source>
        <dbReference type="EMBL" id="GBD67301.1"/>
    </source>
</evidence>
<dbReference type="GO" id="GO:0005737">
    <property type="term" value="C:cytoplasm"/>
    <property type="evidence" value="ECO:0007669"/>
    <property type="project" value="UniProtKB-SubCell"/>
</dbReference>
<dbReference type="InterPro" id="IPR028581">
    <property type="entry name" value="DeoC_typeI"/>
</dbReference>
<feature type="active site" description="Proton donor/acceptor" evidence="7">
    <location>
        <position position="187"/>
    </location>
</feature>
<dbReference type="NCBIfam" id="TIGR00126">
    <property type="entry name" value="deoC"/>
    <property type="match status" value="1"/>
</dbReference>
<dbReference type="EC" id="4.1.2.4" evidence="7"/>
<dbReference type="Pfam" id="PF01791">
    <property type="entry name" value="DeoC"/>
    <property type="match status" value="1"/>
</dbReference>
<evidence type="ECO:0000256" key="5">
    <source>
        <dbReference type="ARBA" id="ARBA00048791"/>
    </source>
</evidence>
<dbReference type="Gene3D" id="3.20.20.70">
    <property type="entry name" value="Aldolase class I"/>
    <property type="match status" value="1"/>
</dbReference>
<dbReference type="GO" id="GO:0004139">
    <property type="term" value="F:deoxyribose-phosphate aldolase activity"/>
    <property type="evidence" value="ECO:0007669"/>
    <property type="project" value="UniProtKB-UniRule"/>
</dbReference>
<dbReference type="HAMAP" id="MF_00114">
    <property type="entry name" value="DeoC_type1"/>
    <property type="match status" value="1"/>
</dbReference>
<evidence type="ECO:0000256" key="3">
    <source>
        <dbReference type="ARBA" id="ARBA00023239"/>
    </source>
</evidence>
<organism evidence="8 9">
    <name type="scientific">Tetragenococcus halophilus subsp. halophilus</name>
    <dbReference type="NCBI Taxonomy" id="1513897"/>
    <lineage>
        <taxon>Bacteria</taxon>
        <taxon>Bacillati</taxon>
        <taxon>Bacillota</taxon>
        <taxon>Bacilli</taxon>
        <taxon>Lactobacillales</taxon>
        <taxon>Enterococcaceae</taxon>
        <taxon>Tetragenococcus</taxon>
    </lineage>
</organism>
<dbReference type="PIRSF" id="PIRSF001357">
    <property type="entry name" value="DeoC"/>
    <property type="match status" value="1"/>
</dbReference>
<comment type="caution">
    <text evidence="8">The sequence shown here is derived from an EMBL/GenBank/DDBJ whole genome shotgun (WGS) entry which is preliminary data.</text>
</comment>
<name>A0A2H6DQS0_TETHA</name>
<comment type="function">
    <text evidence="6 7">Catalyzes a reversible aldol reaction between acetaldehyde and D-glyceraldehyde 3-phosphate to generate 2-deoxy-D-ribose 5-phosphate.</text>
</comment>
<evidence type="ECO:0000256" key="4">
    <source>
        <dbReference type="ARBA" id="ARBA00023270"/>
    </source>
</evidence>
<dbReference type="RefSeq" id="WP_014123939.1">
    <property type="nucleotide sequence ID" value="NZ_BAABQP010000071.1"/>
</dbReference>
<proteinExistence type="inferred from homology"/>
<dbReference type="AlphaFoldDB" id="A0A2H6DQS0"/>
<keyword evidence="4 7" id="KW-0704">Schiff base</keyword>
<dbReference type="UniPathway" id="UPA00002">
    <property type="reaction ID" value="UER00468"/>
</dbReference>